<dbReference type="PROSITE" id="PS50294">
    <property type="entry name" value="WD_REPEATS_REGION"/>
    <property type="match status" value="8"/>
</dbReference>
<dbReference type="InterPro" id="IPR036388">
    <property type="entry name" value="WH-like_DNA-bd_sf"/>
</dbReference>
<dbReference type="Gene3D" id="3.40.50.300">
    <property type="entry name" value="P-loop containing nucleotide triphosphate hydrolases"/>
    <property type="match status" value="1"/>
</dbReference>
<dbReference type="GO" id="GO:0005829">
    <property type="term" value="C:cytosol"/>
    <property type="evidence" value="ECO:0007669"/>
    <property type="project" value="UniProtKB-ARBA"/>
</dbReference>
<feature type="repeat" description="WD" evidence="3">
    <location>
        <begin position="655"/>
        <end position="685"/>
    </location>
</feature>
<evidence type="ECO:0000313" key="6">
    <source>
        <dbReference type="EMBL" id="EMF57247.1"/>
    </source>
</evidence>
<feature type="repeat" description="WD" evidence="3">
    <location>
        <begin position="561"/>
        <end position="602"/>
    </location>
</feature>
<keyword evidence="1 3" id="KW-0853">WD repeat</keyword>
<dbReference type="PANTHER" id="PTHR19848:SF8">
    <property type="entry name" value="F-BOX AND WD REPEAT DOMAIN CONTAINING 7"/>
    <property type="match status" value="1"/>
</dbReference>
<evidence type="ECO:0000256" key="1">
    <source>
        <dbReference type="ARBA" id="ARBA00022574"/>
    </source>
</evidence>
<dbReference type="InterPro" id="IPR001680">
    <property type="entry name" value="WD40_rpt"/>
</dbReference>
<feature type="repeat" description="WD" evidence="3">
    <location>
        <begin position="696"/>
        <end position="726"/>
    </location>
</feature>
<dbReference type="Pfam" id="PF00400">
    <property type="entry name" value="WD40"/>
    <property type="match status" value="9"/>
</dbReference>
<dbReference type="InterPro" id="IPR011047">
    <property type="entry name" value="Quinoprotein_ADH-like_sf"/>
</dbReference>
<evidence type="ECO:0000259" key="5">
    <source>
        <dbReference type="Pfam" id="PF00931"/>
    </source>
</evidence>
<dbReference type="Gene3D" id="1.25.40.370">
    <property type="match status" value="1"/>
</dbReference>
<feature type="repeat" description="WD" evidence="3">
    <location>
        <begin position="734"/>
        <end position="768"/>
    </location>
</feature>
<feature type="domain" description="NB-ARC" evidence="5">
    <location>
        <begin position="93"/>
        <end position="236"/>
    </location>
</feature>
<dbReference type="PANTHER" id="PTHR19848">
    <property type="entry name" value="WD40 REPEAT PROTEIN"/>
    <property type="match status" value="1"/>
</dbReference>
<feature type="compositionally biased region" description="Basic and acidic residues" evidence="4">
    <location>
        <begin position="299"/>
        <end position="312"/>
    </location>
</feature>
<dbReference type="PROSITE" id="PS50082">
    <property type="entry name" value="WD_REPEATS_2"/>
    <property type="match status" value="9"/>
</dbReference>
<dbReference type="Gene3D" id="1.10.10.10">
    <property type="entry name" value="Winged helix-like DNA-binding domain superfamily/Winged helix DNA-binding domain"/>
    <property type="match status" value="1"/>
</dbReference>
<name>M3DK62_9ACTN</name>
<dbReference type="Proteomes" id="UP000030760">
    <property type="component" value="Unassembled WGS sequence"/>
</dbReference>
<proteinExistence type="predicted"/>
<dbReference type="SUPFAM" id="SSF50978">
    <property type="entry name" value="WD40 repeat-like"/>
    <property type="match status" value="1"/>
</dbReference>
<evidence type="ECO:0000313" key="7">
    <source>
        <dbReference type="Proteomes" id="UP000030760"/>
    </source>
</evidence>
<evidence type="ECO:0000256" key="4">
    <source>
        <dbReference type="SAM" id="MobiDB-lite"/>
    </source>
</evidence>
<dbReference type="SMART" id="SM00320">
    <property type="entry name" value="WD40"/>
    <property type="match status" value="10"/>
</dbReference>
<dbReference type="Gene3D" id="2.130.10.10">
    <property type="entry name" value="YVTN repeat-like/Quinoprotein amine dehydrogenase"/>
    <property type="match status" value="3"/>
</dbReference>
<feature type="repeat" description="WD" evidence="3">
    <location>
        <begin position="811"/>
        <end position="852"/>
    </location>
</feature>
<dbReference type="InterPro" id="IPR036322">
    <property type="entry name" value="WD40_repeat_dom_sf"/>
</dbReference>
<dbReference type="InterPro" id="IPR020472">
    <property type="entry name" value="WD40_PAC1"/>
</dbReference>
<dbReference type="SUPFAM" id="SSF52540">
    <property type="entry name" value="P-loop containing nucleoside triphosphate hydrolases"/>
    <property type="match status" value="1"/>
</dbReference>
<dbReference type="Pfam" id="PF00931">
    <property type="entry name" value="NB-ARC"/>
    <property type="match status" value="1"/>
</dbReference>
<dbReference type="PROSITE" id="PS00678">
    <property type="entry name" value="WD_REPEATS_1"/>
    <property type="match status" value="2"/>
</dbReference>
<dbReference type="InterPro" id="IPR027417">
    <property type="entry name" value="P-loop_NTPase"/>
</dbReference>
<dbReference type="EMBL" id="KB405057">
    <property type="protein sequence ID" value="EMF57247.1"/>
    <property type="molecule type" value="Genomic_DNA"/>
</dbReference>
<dbReference type="AlphaFoldDB" id="M3DK62"/>
<dbReference type="CDD" id="cd00200">
    <property type="entry name" value="WD40"/>
    <property type="match status" value="2"/>
</dbReference>
<feature type="repeat" description="WD" evidence="3">
    <location>
        <begin position="603"/>
        <end position="644"/>
    </location>
</feature>
<keyword evidence="2" id="KW-0677">Repeat</keyword>
<feature type="repeat" description="WD" evidence="3">
    <location>
        <begin position="902"/>
        <end position="928"/>
    </location>
</feature>
<evidence type="ECO:0000256" key="3">
    <source>
        <dbReference type="PROSITE-ProRule" id="PRU00221"/>
    </source>
</evidence>
<dbReference type="SUPFAM" id="SSF50998">
    <property type="entry name" value="Quinoprotein alcohol dehydrogenase-like"/>
    <property type="match status" value="1"/>
</dbReference>
<evidence type="ECO:0000256" key="2">
    <source>
        <dbReference type="ARBA" id="ARBA00022737"/>
    </source>
</evidence>
<dbReference type="GO" id="GO:0043531">
    <property type="term" value="F:ADP binding"/>
    <property type="evidence" value="ECO:0007669"/>
    <property type="project" value="InterPro"/>
</dbReference>
<dbReference type="InterPro" id="IPR002182">
    <property type="entry name" value="NB-ARC"/>
</dbReference>
<dbReference type="InterPro" id="IPR019775">
    <property type="entry name" value="WD40_repeat_CS"/>
</dbReference>
<dbReference type="PRINTS" id="PR00364">
    <property type="entry name" value="DISEASERSIST"/>
</dbReference>
<feature type="region of interest" description="Disordered" evidence="4">
    <location>
        <begin position="292"/>
        <end position="312"/>
    </location>
</feature>
<protein>
    <submittedName>
        <fullName evidence="6">WD repeat protein</fullName>
    </submittedName>
</protein>
<feature type="repeat" description="WD" evidence="3">
    <location>
        <begin position="769"/>
        <end position="810"/>
    </location>
</feature>
<sequence>MAAGVWLVVTAARDGWGSADPVASVLGGLAGLTALAVSLRTLPAAPAAAVRRPPPPPVPEWWVDRDEAGAVIAAVLRGTRRRRTEGPVAITAGLHGAGGFGKTTLARYVAAQRSVQRRFPGGVHLITIGRDIRGKADIAAKVTEATRRITGDTTETGSDPEDAGAHLGSLLAARPRTLLVIDDVWEKEQLDPFLRGAERTCVRLFTTRNGDILLSYAATPIEVDRMTEQQARKLLTHRLPAMPQSQVVESLVKATGRWALLLGIANRFIAEQAATGADPTAAAHALLRRLREHGPTAQDPRDTLDLNEPERRNTAVRASVRAAVTLLQPAHAEQRFAELGIFAEDEAVPIALVAALWQATGGLDETATRSLCKQMADLSLIGLDRTVPGGAVTLHDVIRDYLRAELGETGLRAANAALLDAVAATLPRTETGATAWWHTPYGYLLDHLIEHLLHAGRDAQASMVAQDFFWVRTRLHQRGPTATWRDLDRIGPPAHTLARQLAQAAHLLTPTTPAHALDTILRSRITNAPHWPAHGHPSSTPRLINRWPPPDLPDPALLRTLTSHRGVVYEMAFSPDDTRLATGDNDGAVRIWNLATGATLHTLTGPGGAGFAVAFSPDGARLASGDLDSTVRIWDPATGAILHTLTGHTGAARGAFSPDGTRFATGGTDGTVRIWNLATGATLRTLTGHTGAARGAFSPDGTRLATSDNDGAVRIWNLATGATLHTPPSPGGAVFAVAFSPDGTRLATGGTDSTVRIWDPATGATLHTLTGHAYAVFAVAFSPDGTRLATGGTDSTVRIWDPATGATLHTLTGHAYAVFAVAFSPDGTRLATGGTDGTVRIWDPATGATLHTPPGPGGVVYAVAFSPDGTRFATGGTDGTVRIWDPATGATLHTPPGPGGVVYAVAFSPDGTRLATGDSRGTVRIWNLAGELLTMMRVDSNLSSCAWSPDGHALFTGGARGLFAYDLHE</sequence>
<dbReference type="PRINTS" id="PR00320">
    <property type="entry name" value="GPROTEINBRPT"/>
</dbReference>
<accession>M3DK62</accession>
<gene>
    <name evidence="6" type="ORF">SBD_1409</name>
</gene>
<dbReference type="InterPro" id="IPR015943">
    <property type="entry name" value="WD40/YVTN_repeat-like_dom_sf"/>
</dbReference>
<organism evidence="6 7">
    <name type="scientific">Streptomyces bottropensis ATCC 25435</name>
    <dbReference type="NCBI Taxonomy" id="1054862"/>
    <lineage>
        <taxon>Bacteria</taxon>
        <taxon>Bacillati</taxon>
        <taxon>Actinomycetota</taxon>
        <taxon>Actinomycetes</taxon>
        <taxon>Kitasatosporales</taxon>
        <taxon>Streptomycetaceae</taxon>
        <taxon>Streptomyces</taxon>
    </lineage>
</organism>
<feature type="repeat" description="WD" evidence="3">
    <location>
        <begin position="860"/>
        <end position="894"/>
    </location>
</feature>
<reference evidence="7" key="1">
    <citation type="journal article" date="2013" name="Genome Announc.">
        <title>Draft Genome Sequence of Streptomyces bottropensis ATCC 25435, a Bottromycin-Producing Actinomycete.</title>
        <authorList>
            <person name="Zhang H."/>
            <person name="Zhou W."/>
            <person name="Zhuang Y."/>
            <person name="Liang X."/>
            <person name="Liu T."/>
        </authorList>
    </citation>
    <scope>NUCLEOTIDE SEQUENCE [LARGE SCALE GENOMIC DNA]</scope>
    <source>
        <strain evidence="7">ATCC 25435</strain>
    </source>
</reference>